<accession>A0A0E0GAG7</accession>
<feature type="compositionally biased region" description="Basic and acidic residues" evidence="1">
    <location>
        <begin position="177"/>
        <end position="192"/>
    </location>
</feature>
<reference evidence="2" key="1">
    <citation type="submission" date="2015-04" db="UniProtKB">
        <authorList>
            <consortium name="EnsemblPlants"/>
        </authorList>
    </citation>
    <scope>IDENTIFICATION</scope>
    <source>
        <strain evidence="2">SL10</strain>
    </source>
</reference>
<reference evidence="2" key="2">
    <citation type="submission" date="2018-04" db="EMBL/GenBank/DDBJ databases">
        <title>OnivRS2 (Oryza nivara Reference Sequence Version 2).</title>
        <authorList>
            <person name="Zhang J."/>
            <person name="Kudrna D."/>
            <person name="Lee S."/>
            <person name="Talag J."/>
            <person name="Rajasekar S."/>
            <person name="Welchert J."/>
            <person name="Hsing Y.-I."/>
            <person name="Wing R.A."/>
        </authorList>
    </citation>
    <scope>NUCLEOTIDE SEQUENCE [LARGE SCALE GENOMIC DNA]</scope>
    <source>
        <strain evidence="2">SL10</strain>
    </source>
</reference>
<proteinExistence type="predicted"/>
<dbReference type="AlphaFoldDB" id="A0A0E0GAG7"/>
<dbReference type="EnsemblPlants" id="ONIVA02G28490.1">
    <property type="protein sequence ID" value="ONIVA02G28490.1"/>
    <property type="gene ID" value="ONIVA02G28490"/>
</dbReference>
<evidence type="ECO:0000256" key="1">
    <source>
        <dbReference type="SAM" id="MobiDB-lite"/>
    </source>
</evidence>
<dbReference type="Gramene" id="ONIVA02G28490.1">
    <property type="protein sequence ID" value="ONIVA02G28490.1"/>
    <property type="gene ID" value="ONIVA02G28490"/>
</dbReference>
<organism evidence="2">
    <name type="scientific">Oryza nivara</name>
    <name type="common">Indian wild rice</name>
    <name type="synonym">Oryza sativa f. spontanea</name>
    <dbReference type="NCBI Taxonomy" id="4536"/>
    <lineage>
        <taxon>Eukaryota</taxon>
        <taxon>Viridiplantae</taxon>
        <taxon>Streptophyta</taxon>
        <taxon>Embryophyta</taxon>
        <taxon>Tracheophyta</taxon>
        <taxon>Spermatophyta</taxon>
        <taxon>Magnoliopsida</taxon>
        <taxon>Liliopsida</taxon>
        <taxon>Poales</taxon>
        <taxon>Poaceae</taxon>
        <taxon>BOP clade</taxon>
        <taxon>Oryzoideae</taxon>
        <taxon>Oryzeae</taxon>
        <taxon>Oryzinae</taxon>
        <taxon>Oryza</taxon>
    </lineage>
</organism>
<dbReference type="OMA" id="XTAMANT"/>
<keyword evidence="3" id="KW-1185">Reference proteome</keyword>
<dbReference type="Proteomes" id="UP000006591">
    <property type="component" value="Chromosome 2"/>
</dbReference>
<feature type="region of interest" description="Disordered" evidence="1">
    <location>
        <begin position="124"/>
        <end position="145"/>
    </location>
</feature>
<dbReference type="HOGENOM" id="CLU_1328188_0_0_1"/>
<feature type="region of interest" description="Disordered" evidence="1">
    <location>
        <begin position="162"/>
        <end position="207"/>
    </location>
</feature>
<evidence type="ECO:0000313" key="3">
    <source>
        <dbReference type="Proteomes" id="UP000006591"/>
    </source>
</evidence>
<name>A0A0E0GAG7_ORYNI</name>
<protein>
    <submittedName>
        <fullName evidence="2">Uncharacterized protein</fullName>
    </submittedName>
</protein>
<evidence type="ECO:0000313" key="2">
    <source>
        <dbReference type="EnsemblPlants" id="ONIVA02G28490.1"/>
    </source>
</evidence>
<sequence length="207" mass="22948">MQVDDMQRMRWSLAGNHCVPPPCSPTRLNPDYSHYVSNSRALCAIVCFMIECNGGAEDNNMISFVQFPHDSTTSTPMITITITTSNTTVTTISVQTAMANTSVVTCFWPLAQTHHRFGVGVERDKRDGKGWRRAGPSEGGSRCSQVRGKIEEIVKKAVVLRSQGRRKASNEEGCAAMKDEERGRQAAERRTIDAGGGRRPVEWEEEN</sequence>